<organism evidence="1 2">
    <name type="scientific">Panagrolaimus sp. JU765</name>
    <dbReference type="NCBI Taxonomy" id="591449"/>
    <lineage>
        <taxon>Eukaryota</taxon>
        <taxon>Metazoa</taxon>
        <taxon>Ecdysozoa</taxon>
        <taxon>Nematoda</taxon>
        <taxon>Chromadorea</taxon>
        <taxon>Rhabditida</taxon>
        <taxon>Tylenchina</taxon>
        <taxon>Panagrolaimomorpha</taxon>
        <taxon>Panagrolaimoidea</taxon>
        <taxon>Panagrolaimidae</taxon>
        <taxon>Panagrolaimus</taxon>
    </lineage>
</organism>
<protein>
    <submittedName>
        <fullName evidence="2">ABC transmembrane type-1 domain-containing protein</fullName>
    </submittedName>
</protein>
<evidence type="ECO:0000313" key="1">
    <source>
        <dbReference type="Proteomes" id="UP000887576"/>
    </source>
</evidence>
<dbReference type="Proteomes" id="UP000887576">
    <property type="component" value="Unplaced"/>
</dbReference>
<name>A0AC34QL16_9BILA</name>
<proteinExistence type="predicted"/>
<sequence length="178" mass="20006">MQLIDLRCGFLGLLFLFHVQASRNFTNTSVNVSESSKTDEISKLANSSLSKLSNQQENSENKTKDPQFLAGEYANAEVNERPFKVQAFLILTVIFAGLISSIAVFFNWYTAFVVLFKVSRRMRILENKMCLAQEFFNKRAFSEALIGKLANMAKFDFTALQNEAETALKSMAGGTFVQ</sequence>
<evidence type="ECO:0000313" key="2">
    <source>
        <dbReference type="WBParaSite" id="JU765_v2.g17380.t1"/>
    </source>
</evidence>
<accession>A0AC34QL16</accession>
<reference evidence="2" key="1">
    <citation type="submission" date="2022-11" db="UniProtKB">
        <authorList>
            <consortium name="WormBaseParasite"/>
        </authorList>
    </citation>
    <scope>IDENTIFICATION</scope>
</reference>
<dbReference type="WBParaSite" id="JU765_v2.g17380.t1">
    <property type="protein sequence ID" value="JU765_v2.g17380.t1"/>
    <property type="gene ID" value="JU765_v2.g17380"/>
</dbReference>